<accession>A0ACC0CIR9</accession>
<comment type="caution">
    <text evidence="1">The sequence shown here is derived from an EMBL/GenBank/DDBJ whole genome shotgun (WGS) entry which is preliminary data.</text>
</comment>
<protein>
    <submittedName>
        <fullName evidence="1">C2H2 finger domain protein</fullName>
    </submittedName>
</protein>
<dbReference type="Proteomes" id="UP001497680">
    <property type="component" value="Unassembled WGS sequence"/>
</dbReference>
<reference evidence="1 2" key="1">
    <citation type="journal article" date="2022" name="New Phytol.">
        <title>Ecological generalism drives hyperdiversity of secondary metabolite gene clusters in xylarialean endophytes.</title>
        <authorList>
            <person name="Franco M.E.E."/>
            <person name="Wisecaver J.H."/>
            <person name="Arnold A.E."/>
            <person name="Ju Y.M."/>
            <person name="Slot J.C."/>
            <person name="Ahrendt S."/>
            <person name="Moore L.P."/>
            <person name="Eastman K.E."/>
            <person name="Scott K."/>
            <person name="Konkel Z."/>
            <person name="Mondo S.J."/>
            <person name="Kuo A."/>
            <person name="Hayes R.D."/>
            <person name="Haridas S."/>
            <person name="Andreopoulos B."/>
            <person name="Riley R."/>
            <person name="LaButti K."/>
            <person name="Pangilinan J."/>
            <person name="Lipzen A."/>
            <person name="Amirebrahimi M."/>
            <person name="Yan J."/>
            <person name="Adam C."/>
            <person name="Keymanesh K."/>
            <person name="Ng V."/>
            <person name="Louie K."/>
            <person name="Northen T."/>
            <person name="Drula E."/>
            <person name="Henrissat B."/>
            <person name="Hsieh H.M."/>
            <person name="Youens-Clark K."/>
            <person name="Lutzoni F."/>
            <person name="Miadlikowska J."/>
            <person name="Eastwood D.C."/>
            <person name="Hamelin R.C."/>
            <person name="Grigoriev I.V."/>
            <person name="U'Ren J.M."/>
        </authorList>
    </citation>
    <scope>NUCLEOTIDE SEQUENCE [LARGE SCALE GENOMIC DNA]</scope>
    <source>
        <strain evidence="1 2">ER1909</strain>
    </source>
</reference>
<organism evidence="1 2">
    <name type="scientific">Hypoxylon rubiginosum</name>
    <dbReference type="NCBI Taxonomy" id="110542"/>
    <lineage>
        <taxon>Eukaryota</taxon>
        <taxon>Fungi</taxon>
        <taxon>Dikarya</taxon>
        <taxon>Ascomycota</taxon>
        <taxon>Pezizomycotina</taxon>
        <taxon>Sordariomycetes</taxon>
        <taxon>Xylariomycetidae</taxon>
        <taxon>Xylariales</taxon>
        <taxon>Hypoxylaceae</taxon>
        <taxon>Hypoxylon</taxon>
    </lineage>
</organism>
<dbReference type="EMBL" id="MU394460">
    <property type="protein sequence ID" value="KAI6080271.1"/>
    <property type="molecule type" value="Genomic_DNA"/>
</dbReference>
<sequence>MRYPSDNPKDLYCTSMTDQDQIFNEGEDLFLPNSSTELETDINSNGDGDDNDNDDDGDGNEIRLFGGNAYPPVYYRQDYQAFNNEDLAVGDYAPGVEQTLAKIAEQWEQFCTAILRQDAQQCFATVSSALLYNFLNWRLNQKEGKNGRRMKGFKTKSSLVTYWDNFRLFFERSRGMKLEPKINRVMHQGLRKLAKIHGLSDQRRPNRCMTIDELKEHNETTLNTTQKSFDLGELRVLAVLFNLLIAPAGARPQAILRLRFQDILIVLARDPAGGPHKLLIKFTPEFTKTYLGAKDCKTYTIPEAIGDPSFLLSPHVFLLGILFRHKAFRARGLVSSRQLDSLPIHPGELELRIPLRQDLHNVCVFRKAAKTVTGFEMTIEPITYSMMATWIRRIGEIMGLQYSTIPYNLRYNAANEMDQNPRVSEATRNLALDHGSSVPFQRNYLGRAIPLDLWGIMRGQNPQHALVKQSCTIGHSISKRRPTALTAEQAASITTHPDIRRLEKQLRGLSPRSKACKDTRRKIRNEKQRLKRALLQKNRDDWTEQQAVDDIERHLQGRDFPVVASENAALPQRPAQKRLLEALTTPGDGTLEDYYRRRCAAVDAIVTYCPVEEGRTPGRRTTQGPLIPGTPPYNSGYHSSSKDDPVSQAMLSVFVKSKKDRPKRCFLCIGAARSLGWNDPQLPQLLREFYTPGDLTKHFRHRHLSLIKEDETLTCQVCELPLEHKMHIQNHALRVHGTVS</sequence>
<proteinExistence type="predicted"/>
<evidence type="ECO:0000313" key="1">
    <source>
        <dbReference type="EMBL" id="KAI6080271.1"/>
    </source>
</evidence>
<gene>
    <name evidence="1" type="ORF">F4821DRAFT_251862</name>
</gene>
<name>A0ACC0CIR9_9PEZI</name>
<keyword evidence="2" id="KW-1185">Reference proteome</keyword>
<evidence type="ECO:0000313" key="2">
    <source>
        <dbReference type="Proteomes" id="UP001497680"/>
    </source>
</evidence>